<evidence type="ECO:0000313" key="1">
    <source>
        <dbReference type="EMBL" id="SES79893.1"/>
    </source>
</evidence>
<accession>A0A1H9ZE85</accession>
<proteinExistence type="predicted"/>
<keyword evidence="2" id="KW-1185">Reference proteome</keyword>
<protein>
    <submittedName>
        <fullName evidence="1">Uncharacterized protein</fullName>
    </submittedName>
</protein>
<organism evidence="1 2">
    <name type="scientific">Salinibacillus kushneri</name>
    <dbReference type="NCBI Taxonomy" id="237682"/>
    <lineage>
        <taxon>Bacteria</taxon>
        <taxon>Bacillati</taxon>
        <taxon>Bacillota</taxon>
        <taxon>Bacilli</taxon>
        <taxon>Bacillales</taxon>
        <taxon>Bacillaceae</taxon>
        <taxon>Salinibacillus</taxon>
    </lineage>
</organism>
<dbReference type="EMBL" id="FOHJ01000001">
    <property type="protein sequence ID" value="SES79893.1"/>
    <property type="molecule type" value="Genomic_DNA"/>
</dbReference>
<evidence type="ECO:0000313" key="2">
    <source>
        <dbReference type="Proteomes" id="UP000199095"/>
    </source>
</evidence>
<dbReference type="RefSeq" id="WP_245732680.1">
    <property type="nucleotide sequence ID" value="NZ_FOHJ01000001.1"/>
</dbReference>
<dbReference type="AlphaFoldDB" id="A0A1H9ZE85"/>
<sequence>MSYRIFQVNQIELSKLLDEYASNSDLALSLSSNREKLDDLFREITRLLHNFLAAAKTLVDHTRVFYNEEYKGTEFEKDYNSKIKGNFIDIPISKFVQDLRNYILHKTLPIAGATLSFNMGAGISHSITLDAKSLKEWDKWTSKSKEYLESIPEDRIILKDVVDGYANQVTEFYSWFGDKQKEIHSKDIEELHKLQAKQKELYKKAGWDDMLI</sequence>
<name>A0A1H9ZE85_9BACI</name>
<gene>
    <name evidence="1" type="ORF">SAMN05421676_101481</name>
</gene>
<reference evidence="2" key="1">
    <citation type="submission" date="2016-10" db="EMBL/GenBank/DDBJ databases">
        <authorList>
            <person name="Varghese N."/>
            <person name="Submissions S."/>
        </authorList>
    </citation>
    <scope>NUCLEOTIDE SEQUENCE [LARGE SCALE GENOMIC DNA]</scope>
    <source>
        <strain evidence="2">CGMCC 1.3566</strain>
    </source>
</reference>
<dbReference type="Proteomes" id="UP000199095">
    <property type="component" value="Unassembled WGS sequence"/>
</dbReference>